<protein>
    <submittedName>
        <fullName evidence="2">Surface cell antigen</fullName>
    </submittedName>
</protein>
<sequence length="458" mass="52442">MSEITASFTESPEGFIYVALTKSPPPIDEQHIDEQDDEIEIVLNCEDNNSDRTKLLELSRDEVSQILQYADLRTLSRLQETCQVLNELASDTDLYKNSISRLECSIDLAYSQKLFDAFTNGIEEESETMKQLLEHNHKVPHRTKYAVEAKQNTLANIKRRIARNNNIQDYDDDEMDHEGNMWKALSFFLGLGVLISSILTPLYLDGYIPKRPHYWLIPFSPSLFLIPFYIICMVWSMSKNKYYPAITRSQLKKEAYEISWKLLCGSVCVWLLWIQIAVIIKMTTNVLWTYLMIPTYVLIFFNFSGVYPRLVKEMEQKSSPMFLIYVLLTNAILLCAGIGLISAANDQLFTAQYSLLLLPFHFILVNCHICVFFLQCVLSEDSFNFCTFILQFCLSQIGLLFLTTPVFSSVLLVGLKLDGINLPFVASMSPFFGALFVYMIMVSGALLVVQCCCECDDD</sequence>
<feature type="transmembrane region" description="Helical" evidence="1">
    <location>
        <begin position="286"/>
        <end position="310"/>
    </location>
</feature>
<dbReference type="Proteomes" id="UP001431209">
    <property type="component" value="Unassembled WGS sequence"/>
</dbReference>
<feature type="transmembrane region" description="Helical" evidence="1">
    <location>
        <begin position="431"/>
        <end position="453"/>
    </location>
</feature>
<feature type="transmembrane region" description="Helical" evidence="1">
    <location>
        <begin position="184"/>
        <end position="204"/>
    </location>
</feature>
<feature type="transmembrane region" description="Helical" evidence="1">
    <location>
        <begin position="322"/>
        <end position="344"/>
    </location>
</feature>
<name>A0AAW2YJN4_9EUKA</name>
<evidence type="ECO:0000313" key="3">
    <source>
        <dbReference type="Proteomes" id="UP001431209"/>
    </source>
</evidence>
<proteinExistence type="predicted"/>
<evidence type="ECO:0000256" key="1">
    <source>
        <dbReference type="SAM" id="Phobius"/>
    </source>
</evidence>
<keyword evidence="1" id="KW-1133">Transmembrane helix</keyword>
<feature type="transmembrane region" description="Helical" evidence="1">
    <location>
        <begin position="385"/>
        <end position="411"/>
    </location>
</feature>
<organism evidence="2 3">
    <name type="scientific">Acrasis kona</name>
    <dbReference type="NCBI Taxonomy" id="1008807"/>
    <lineage>
        <taxon>Eukaryota</taxon>
        <taxon>Discoba</taxon>
        <taxon>Heterolobosea</taxon>
        <taxon>Tetramitia</taxon>
        <taxon>Eutetramitia</taxon>
        <taxon>Acrasidae</taxon>
        <taxon>Acrasis</taxon>
    </lineage>
</organism>
<dbReference type="SUPFAM" id="SSF81383">
    <property type="entry name" value="F-box domain"/>
    <property type="match status" value="1"/>
</dbReference>
<dbReference type="Gene3D" id="1.20.1280.50">
    <property type="match status" value="1"/>
</dbReference>
<dbReference type="EMBL" id="JAOPGA020000002">
    <property type="protein sequence ID" value="KAL0476287.1"/>
    <property type="molecule type" value="Genomic_DNA"/>
</dbReference>
<feature type="transmembrane region" description="Helical" evidence="1">
    <location>
        <begin position="356"/>
        <end position="378"/>
    </location>
</feature>
<dbReference type="AlphaFoldDB" id="A0AAW2YJN4"/>
<keyword evidence="3" id="KW-1185">Reference proteome</keyword>
<gene>
    <name evidence="2" type="ORF">AKO1_010886</name>
</gene>
<feature type="transmembrane region" description="Helical" evidence="1">
    <location>
        <begin position="258"/>
        <end position="280"/>
    </location>
</feature>
<reference evidence="2 3" key="1">
    <citation type="submission" date="2024-03" db="EMBL/GenBank/DDBJ databases">
        <title>The Acrasis kona genome and developmental transcriptomes reveal deep origins of eukaryotic multicellular pathways.</title>
        <authorList>
            <person name="Sheikh S."/>
            <person name="Fu C.-J."/>
            <person name="Brown M.W."/>
            <person name="Baldauf S.L."/>
        </authorList>
    </citation>
    <scope>NUCLEOTIDE SEQUENCE [LARGE SCALE GENOMIC DNA]</scope>
    <source>
        <strain evidence="2 3">ATCC MYA-3509</strain>
    </source>
</reference>
<accession>A0AAW2YJN4</accession>
<comment type="caution">
    <text evidence="2">The sequence shown here is derived from an EMBL/GenBank/DDBJ whole genome shotgun (WGS) entry which is preliminary data.</text>
</comment>
<feature type="transmembrane region" description="Helical" evidence="1">
    <location>
        <begin position="216"/>
        <end position="237"/>
    </location>
</feature>
<evidence type="ECO:0000313" key="2">
    <source>
        <dbReference type="EMBL" id="KAL0476287.1"/>
    </source>
</evidence>
<keyword evidence="1" id="KW-0812">Transmembrane</keyword>
<keyword evidence="1" id="KW-0472">Membrane</keyword>
<dbReference type="InterPro" id="IPR036047">
    <property type="entry name" value="F-box-like_dom_sf"/>
</dbReference>